<evidence type="ECO:0000313" key="3">
    <source>
        <dbReference type="Proteomes" id="UP001610334"/>
    </source>
</evidence>
<dbReference type="EMBL" id="JBFXLT010000047">
    <property type="protein sequence ID" value="KAL2812533.1"/>
    <property type="molecule type" value="Genomic_DNA"/>
</dbReference>
<reference evidence="2 3" key="1">
    <citation type="submission" date="2024-07" db="EMBL/GenBank/DDBJ databases">
        <title>Section-level genome sequencing and comparative genomics of Aspergillus sections Usti and Cavernicolus.</title>
        <authorList>
            <consortium name="Lawrence Berkeley National Laboratory"/>
            <person name="Nybo J.L."/>
            <person name="Vesth T.C."/>
            <person name="Theobald S."/>
            <person name="Frisvad J.C."/>
            <person name="Larsen T.O."/>
            <person name="Kjaerboelling I."/>
            <person name="Rothschild-Mancinelli K."/>
            <person name="Lyhne E.K."/>
            <person name="Kogle M.E."/>
            <person name="Barry K."/>
            <person name="Clum A."/>
            <person name="Na H."/>
            <person name="Ledsgaard L."/>
            <person name="Lin J."/>
            <person name="Lipzen A."/>
            <person name="Kuo A."/>
            <person name="Riley R."/>
            <person name="Mondo S."/>
            <person name="Labutti K."/>
            <person name="Haridas S."/>
            <person name="Pangalinan J."/>
            <person name="Salamov A.A."/>
            <person name="Simmons B.A."/>
            <person name="Magnuson J.K."/>
            <person name="Chen J."/>
            <person name="Drula E."/>
            <person name="Henrissat B."/>
            <person name="Wiebenga A."/>
            <person name="Lubbers R.J."/>
            <person name="Gomes A.C."/>
            <person name="Makela M.R."/>
            <person name="Stajich J."/>
            <person name="Grigoriev I.V."/>
            <person name="Mortensen U.H."/>
            <person name="De Vries R.P."/>
            <person name="Baker S.E."/>
            <person name="Andersen M.R."/>
        </authorList>
    </citation>
    <scope>NUCLEOTIDE SEQUENCE [LARGE SCALE GENOMIC DNA]</scope>
    <source>
        <strain evidence="2 3">CBS 588.65</strain>
    </source>
</reference>
<feature type="domain" description="DUF6590" evidence="1">
    <location>
        <begin position="372"/>
        <end position="478"/>
    </location>
</feature>
<gene>
    <name evidence="2" type="ORF">BJX63DRAFT_396572</name>
</gene>
<sequence>MMSFGFSISDFLAGANLAYTLYQSLSESNGAREQYVELINELNVVHKVLIQVDELRSQNRFAQATMNSISLLTSGMNEAMVNFLTMLDKYTECLRAEGSGNRFKDIIMKGKWFLSMPDEVQKLRNLLHTNLMSLNILIQLACYYNTGYDPQISASLGIKEFENYGSPLWTSFPNVKKEAVIDWRATISASPRFGRASSPQSFFRVGQVFIVHIEAKLYLQRHKPGNVDWDNLPLRPISSLKERQNDQFELGRHRRLAQLTKLPLNKMFQYAKLKDDGMVECRPCVDTGTKSFSFKKEFWIDHHFRINHHKIYEQISVSLRTADDSDTKETANARWITLEEIETDEPILSSMEIKHMREHVTASSDPWAGIIVAQRFVVVREGTKSCLCLGIHTYAGRGCSDQVDQDLFAILHSSKEVPEAFEAETRMTLKPVRMKADHPSVTLPKSARIHFGRVYEVYHNAAIREIGLVHDSSIEELLSQFEARCPMELCSSEREEMQNRDDVGNITGDDIIMPVDMEVARGMRESIQSAVGDTKAPYVPWKRWLKHGVGRVV</sequence>
<evidence type="ECO:0000259" key="1">
    <source>
        <dbReference type="Pfam" id="PF20233"/>
    </source>
</evidence>
<dbReference type="Pfam" id="PF20233">
    <property type="entry name" value="DUF6590"/>
    <property type="match status" value="1"/>
</dbReference>
<dbReference type="InterPro" id="IPR046497">
    <property type="entry name" value="DUF6590"/>
</dbReference>
<evidence type="ECO:0000313" key="2">
    <source>
        <dbReference type="EMBL" id="KAL2812533.1"/>
    </source>
</evidence>
<dbReference type="PANTHER" id="PTHR38886:SF1">
    <property type="entry name" value="NACHT-NTPASE AND P-LOOP NTPASES N-TERMINAL DOMAIN-CONTAINING PROTEIN"/>
    <property type="match status" value="1"/>
</dbReference>
<name>A0ABR4HCM0_9EURO</name>
<protein>
    <recommendedName>
        <fullName evidence="1">DUF6590 domain-containing protein</fullName>
    </recommendedName>
</protein>
<organism evidence="2 3">
    <name type="scientific">Aspergillus granulosus</name>
    <dbReference type="NCBI Taxonomy" id="176169"/>
    <lineage>
        <taxon>Eukaryota</taxon>
        <taxon>Fungi</taxon>
        <taxon>Dikarya</taxon>
        <taxon>Ascomycota</taxon>
        <taxon>Pezizomycotina</taxon>
        <taxon>Eurotiomycetes</taxon>
        <taxon>Eurotiomycetidae</taxon>
        <taxon>Eurotiales</taxon>
        <taxon>Aspergillaceae</taxon>
        <taxon>Aspergillus</taxon>
        <taxon>Aspergillus subgen. Nidulantes</taxon>
    </lineage>
</organism>
<dbReference type="Proteomes" id="UP001610334">
    <property type="component" value="Unassembled WGS sequence"/>
</dbReference>
<keyword evidence="3" id="KW-1185">Reference proteome</keyword>
<proteinExistence type="predicted"/>
<dbReference type="PANTHER" id="PTHR38886">
    <property type="entry name" value="SESA DOMAIN-CONTAINING PROTEIN"/>
    <property type="match status" value="1"/>
</dbReference>
<comment type="caution">
    <text evidence="2">The sequence shown here is derived from an EMBL/GenBank/DDBJ whole genome shotgun (WGS) entry which is preliminary data.</text>
</comment>
<accession>A0ABR4HCM0</accession>